<keyword evidence="4" id="KW-0479">Metal-binding</keyword>
<dbReference type="FunFam" id="3.20.20.140:FF:000001">
    <property type="entry name" value="Dihydropyrimidinase like 3"/>
    <property type="match status" value="1"/>
</dbReference>
<feature type="domain" description="Amidohydrolase-related" evidence="11">
    <location>
        <begin position="86"/>
        <end position="474"/>
    </location>
</feature>
<dbReference type="SUPFAM" id="SSF51556">
    <property type="entry name" value="Metallo-dependent hydrolases"/>
    <property type="match status" value="1"/>
</dbReference>
<name>A0A078ADN8_STYLE</name>
<dbReference type="Proteomes" id="UP000039865">
    <property type="component" value="Unassembled WGS sequence"/>
</dbReference>
<evidence type="ECO:0000256" key="2">
    <source>
        <dbReference type="ARBA" id="ARBA00008829"/>
    </source>
</evidence>
<comment type="catalytic activity">
    <reaction evidence="7">
        <text>5,6-dihydrouracil + H2O = 3-(carbamoylamino)propanoate + H(+)</text>
        <dbReference type="Rhea" id="RHEA:16121"/>
        <dbReference type="ChEBI" id="CHEBI:11892"/>
        <dbReference type="ChEBI" id="CHEBI:15377"/>
        <dbReference type="ChEBI" id="CHEBI:15378"/>
        <dbReference type="ChEBI" id="CHEBI:15901"/>
        <dbReference type="EC" id="3.5.2.2"/>
    </reaction>
</comment>
<feature type="modified residue" description="N6-carboxylysine" evidence="9">
    <location>
        <position position="185"/>
    </location>
</feature>
<evidence type="ECO:0000256" key="5">
    <source>
        <dbReference type="ARBA" id="ARBA00022801"/>
    </source>
</evidence>
<dbReference type="AlphaFoldDB" id="A0A078ADN8"/>
<evidence type="ECO:0000256" key="4">
    <source>
        <dbReference type="ARBA" id="ARBA00022723"/>
    </source>
</evidence>
<comment type="similarity">
    <text evidence="2">Belongs to the metallo-dependent hydrolases superfamily. Hydantoinase/dihydropyrimidinase family.</text>
</comment>
<keyword evidence="13" id="KW-1185">Reference proteome</keyword>
<dbReference type="PANTHER" id="PTHR11647">
    <property type="entry name" value="HYDRANTOINASE/DIHYDROPYRIMIDINASE FAMILY MEMBER"/>
    <property type="match status" value="1"/>
</dbReference>
<proteinExistence type="inferred from homology"/>
<dbReference type="OMA" id="SAETHHM"/>
<evidence type="ECO:0000256" key="8">
    <source>
        <dbReference type="ARBA" id="ARBA00039113"/>
    </source>
</evidence>
<keyword evidence="6" id="KW-0862">Zinc</keyword>
<evidence type="ECO:0000313" key="13">
    <source>
        <dbReference type="Proteomes" id="UP000039865"/>
    </source>
</evidence>
<dbReference type="InterPro" id="IPR032466">
    <property type="entry name" value="Metal_Hydrolase"/>
</dbReference>
<evidence type="ECO:0000256" key="10">
    <source>
        <dbReference type="SAM" id="MobiDB-lite"/>
    </source>
</evidence>
<feature type="compositionally biased region" description="Basic and acidic residues" evidence="10">
    <location>
        <begin position="511"/>
        <end position="520"/>
    </location>
</feature>
<organism evidence="12 13">
    <name type="scientific">Stylonychia lemnae</name>
    <name type="common">Ciliate</name>
    <dbReference type="NCBI Taxonomy" id="5949"/>
    <lineage>
        <taxon>Eukaryota</taxon>
        <taxon>Sar</taxon>
        <taxon>Alveolata</taxon>
        <taxon>Ciliophora</taxon>
        <taxon>Intramacronucleata</taxon>
        <taxon>Spirotrichea</taxon>
        <taxon>Stichotrichia</taxon>
        <taxon>Sporadotrichida</taxon>
        <taxon>Oxytrichidae</taxon>
        <taxon>Stylonychinae</taxon>
        <taxon>Stylonychia</taxon>
    </lineage>
</organism>
<accession>A0A078ADN8</accession>
<dbReference type="Gene3D" id="2.30.40.10">
    <property type="entry name" value="Urease, subunit C, domain 1"/>
    <property type="match status" value="1"/>
</dbReference>
<dbReference type="Pfam" id="PF01979">
    <property type="entry name" value="Amidohydro_1"/>
    <property type="match status" value="1"/>
</dbReference>
<dbReference type="GO" id="GO:0005829">
    <property type="term" value="C:cytosol"/>
    <property type="evidence" value="ECO:0007669"/>
    <property type="project" value="TreeGrafter"/>
</dbReference>
<reference evidence="12 13" key="1">
    <citation type="submission" date="2014-06" db="EMBL/GenBank/DDBJ databases">
        <authorList>
            <person name="Swart Estienne"/>
        </authorList>
    </citation>
    <scope>NUCLEOTIDE SEQUENCE [LARGE SCALE GENOMIC DNA]</scope>
    <source>
        <strain evidence="12 13">130c</strain>
    </source>
</reference>
<evidence type="ECO:0000256" key="6">
    <source>
        <dbReference type="ARBA" id="ARBA00022833"/>
    </source>
</evidence>
<keyword evidence="5" id="KW-0378">Hydrolase</keyword>
<evidence type="ECO:0000259" key="11">
    <source>
        <dbReference type="Pfam" id="PF01979"/>
    </source>
</evidence>
<sequence length="576" mass="64449">MQKLLRLQRHFQPNQLKNSLSSGFNTHLQKAFSSILIKGGTVVNADHKFRADVIIENGKISEVVRPDDKIQTARNFEKIIDATGKLVMPGGIDPHCHLELPFMGTTAVDDFDIGTKAAVAGGTTSFIDFIIPDSKGLVAGYDDWRQRADKKVHCDYTLHCAITDWNEKISKEMEEIVKRGISSFKLFTAYKGTSFYQNDERMLQIFQRCKELGAVIMVHAENGELIEFNQNRLVKQGVTGPEGHPLSRSDEIEAEATHRVITIANTINVPLYVVHVMKRAAADEIIRAKRKGFVVYAEALAAGLGVDGRNYWDEDWDKAAGFVMSPCIDEDPKTKEYEMRLLATHDLDTTATDNCTFSKQQKRMGHSCFNKIPNGCNGIEDRMSVIWNNGVEKGVLTPSDFVRVTSTNTAKIFNMYPRKGIIQSGSDADIIIFDTEATKTISAHTHHHAGDFNIFEGMKVKGLTETTLVGGRVVFEDGVVKSQPGSGQYVPREAYGYAYEKIPALDAQRRLRETPVDRSGNKPSQKSLEDSVKELNSKIEIYQDKVTQLSWMRSGGFSMETKPLTCKSLMLRNQLH</sequence>
<dbReference type="GO" id="GO:0006208">
    <property type="term" value="P:pyrimidine nucleobase catabolic process"/>
    <property type="evidence" value="ECO:0007669"/>
    <property type="project" value="TreeGrafter"/>
</dbReference>
<dbReference type="InterPro" id="IPR006680">
    <property type="entry name" value="Amidohydro-rel"/>
</dbReference>
<protein>
    <recommendedName>
        <fullName evidence="8">dihydropyrimidinase</fullName>
        <ecNumber evidence="8">3.5.2.2</ecNumber>
    </recommendedName>
</protein>
<dbReference type="EC" id="3.5.2.2" evidence="8"/>
<dbReference type="InterPro" id="IPR050378">
    <property type="entry name" value="Metallo-dep_Hydrolases_sf"/>
</dbReference>
<dbReference type="EMBL" id="CCKQ01008888">
    <property type="protein sequence ID" value="CDW80350.1"/>
    <property type="molecule type" value="Genomic_DNA"/>
</dbReference>
<evidence type="ECO:0000256" key="3">
    <source>
        <dbReference type="ARBA" id="ARBA00011881"/>
    </source>
</evidence>
<evidence type="ECO:0000256" key="9">
    <source>
        <dbReference type="PIRSR" id="PIRSR611778-50"/>
    </source>
</evidence>
<dbReference type="InParanoid" id="A0A078ADN8"/>
<dbReference type="GO" id="GO:0004157">
    <property type="term" value="F:dihydropyrimidinase activity"/>
    <property type="evidence" value="ECO:0007669"/>
    <property type="project" value="UniProtKB-EC"/>
</dbReference>
<gene>
    <name evidence="12" type="primary">Contig11382.g12165</name>
    <name evidence="12" type="ORF">STYLEM_9348</name>
</gene>
<dbReference type="CDD" id="cd01314">
    <property type="entry name" value="D-HYD"/>
    <property type="match status" value="1"/>
</dbReference>
<comment type="subunit">
    <text evidence="3">Homotetramer.</text>
</comment>
<dbReference type="OrthoDB" id="305210at2759"/>
<feature type="region of interest" description="Disordered" evidence="10">
    <location>
        <begin position="511"/>
        <end position="530"/>
    </location>
</feature>
<dbReference type="InterPro" id="IPR011778">
    <property type="entry name" value="Hydantoinase/dihydroPyrase"/>
</dbReference>
<dbReference type="GO" id="GO:0046872">
    <property type="term" value="F:metal ion binding"/>
    <property type="evidence" value="ECO:0007669"/>
    <property type="project" value="UniProtKB-KW"/>
</dbReference>
<evidence type="ECO:0000256" key="7">
    <source>
        <dbReference type="ARBA" id="ARBA00036696"/>
    </source>
</evidence>
<comment type="cofactor">
    <cofactor evidence="1">
        <name>Zn(2+)</name>
        <dbReference type="ChEBI" id="CHEBI:29105"/>
    </cofactor>
</comment>
<evidence type="ECO:0000256" key="1">
    <source>
        <dbReference type="ARBA" id="ARBA00001947"/>
    </source>
</evidence>
<dbReference type="PANTHER" id="PTHR11647:SF1">
    <property type="entry name" value="COLLAPSIN RESPONSE MEDIATOR PROTEIN"/>
    <property type="match status" value="1"/>
</dbReference>
<comment type="PTM">
    <text evidence="9">Carbamylation allows a single lysine to coordinate two divalent metal cations.</text>
</comment>
<dbReference type="InterPro" id="IPR011059">
    <property type="entry name" value="Metal-dep_hydrolase_composite"/>
</dbReference>
<dbReference type="NCBIfam" id="TIGR02033">
    <property type="entry name" value="D-hydantoinase"/>
    <property type="match status" value="1"/>
</dbReference>
<dbReference type="SUPFAM" id="SSF51338">
    <property type="entry name" value="Composite domain of metallo-dependent hydrolases"/>
    <property type="match status" value="2"/>
</dbReference>
<dbReference type="Gene3D" id="3.20.20.140">
    <property type="entry name" value="Metal-dependent hydrolases"/>
    <property type="match status" value="1"/>
</dbReference>
<evidence type="ECO:0000313" key="12">
    <source>
        <dbReference type="EMBL" id="CDW80350.1"/>
    </source>
</evidence>